<dbReference type="Pfam" id="PF19456">
    <property type="entry name" value="MobI"/>
    <property type="match status" value="1"/>
</dbReference>
<gene>
    <name evidence="1" type="ordered locus">Maqu_0553</name>
</gene>
<dbReference type="STRING" id="351348.Maqu_0553"/>
<proteinExistence type="predicted"/>
<dbReference type="EMBL" id="CP000514">
    <property type="protein sequence ID" value="ABM17654.1"/>
    <property type="molecule type" value="Genomic_DNA"/>
</dbReference>
<dbReference type="AlphaFoldDB" id="A1TY35"/>
<evidence type="ECO:0000313" key="2">
    <source>
        <dbReference type="Proteomes" id="UP000000998"/>
    </source>
</evidence>
<reference evidence="2" key="1">
    <citation type="journal article" date="2011" name="Appl. Environ. Microbiol.">
        <title>Genomic potential of Marinobacter aquaeolei, a biogeochemical 'opportunitroph'.</title>
        <authorList>
            <person name="Singer E."/>
            <person name="Webb E.A."/>
            <person name="Nelson W.C."/>
            <person name="Heidelberg J.F."/>
            <person name="Ivanova N."/>
            <person name="Pati A."/>
            <person name="Edwards K.J."/>
        </authorList>
    </citation>
    <scope>NUCLEOTIDE SEQUENCE [LARGE SCALE GENOMIC DNA]</scope>
    <source>
        <strain evidence="2">ATCC 700491 / DSM 11845 / VT8</strain>
    </source>
</reference>
<dbReference type="HOGENOM" id="CLU_1004014_0_0_6"/>
<dbReference type="InterPro" id="IPR045809">
    <property type="entry name" value="MobI"/>
</dbReference>
<sequence length="277" mass="32053">MERGPFSPCELFHGAWERSGKVPNQVVTWTGIGKVPWLGGRNLPPPPPLCPKRTKAHGSSKHSTDYDCWQIHSEEPAMSKRMTHQEICEEWEAVSRAKNVNHQRGTKAAITQCRQFLTAIHQQADVEQARYRYLAQRLCDHFWSHNVAHRTDKTPGYPGHFGCRVRLRKRKLELSWYYNRFVPKKSGEGRSVFSEYIRKEGRFRYHKPAFTRAQDWEQPLITETEDGFEMLRRLNANQAELCRIVRKSERLLRDLEEHLGGLKEAASGSASPSSEEG</sequence>
<protein>
    <submittedName>
        <fullName evidence="1">Uncharacterized protein</fullName>
    </submittedName>
</protein>
<accession>A1TY35</accession>
<organism evidence="1 2">
    <name type="scientific">Marinobacter nauticus (strain ATCC 700491 / DSM 11845 / VT8)</name>
    <name type="common">Marinobacter aquaeolei</name>
    <dbReference type="NCBI Taxonomy" id="351348"/>
    <lineage>
        <taxon>Bacteria</taxon>
        <taxon>Pseudomonadati</taxon>
        <taxon>Pseudomonadota</taxon>
        <taxon>Gammaproteobacteria</taxon>
        <taxon>Pseudomonadales</taxon>
        <taxon>Marinobacteraceae</taxon>
        <taxon>Marinobacter</taxon>
    </lineage>
</organism>
<dbReference type="eggNOG" id="ENOG5032UNS">
    <property type="taxonomic scope" value="Bacteria"/>
</dbReference>
<dbReference type="KEGG" id="maq:Maqu_0553"/>
<dbReference type="Proteomes" id="UP000000998">
    <property type="component" value="Chromosome"/>
</dbReference>
<name>A1TY35_MARN8</name>
<evidence type="ECO:0000313" key="1">
    <source>
        <dbReference type="EMBL" id="ABM17654.1"/>
    </source>
</evidence>